<dbReference type="GeneID" id="24795208"/>
<evidence type="ECO:0000313" key="1">
    <source>
        <dbReference type="EMBL" id="AIG98470.1"/>
    </source>
</evidence>
<evidence type="ECO:0000313" key="2">
    <source>
        <dbReference type="Proteomes" id="UP000028501"/>
    </source>
</evidence>
<reference evidence="1 2" key="1">
    <citation type="submission" date="2013-07" db="EMBL/GenBank/DDBJ databases">
        <title>Genome of Archaeoglobus fulgidus.</title>
        <authorList>
            <person name="Fiebig A."/>
            <person name="Birkeland N.-K."/>
        </authorList>
    </citation>
    <scope>NUCLEOTIDE SEQUENCE [LARGE SCALE GENOMIC DNA]</scope>
    <source>
        <strain evidence="1 2">DSM 8774</strain>
    </source>
</reference>
<proteinExistence type="predicted"/>
<sequence>MLGSINIDKDTLIKLALNGSPIAKAVALTLLDEMYDGKIIAELKRILKEKQHSNSHLTTLQTV</sequence>
<accession>A0A075WDG3</accession>
<dbReference type="EMBL" id="CP006577">
    <property type="protein sequence ID" value="AIG98470.1"/>
    <property type="molecule type" value="Genomic_DNA"/>
</dbReference>
<dbReference type="AlphaFoldDB" id="A0A075WDG3"/>
<name>A0A075WDG3_ARCFL</name>
<dbReference type="KEGG" id="afg:AFULGI_00017110"/>
<dbReference type="HOGENOM" id="CLU_2874877_0_0_2"/>
<organism evidence="1 2">
    <name type="scientific">Archaeoglobus fulgidus DSM 8774</name>
    <dbReference type="NCBI Taxonomy" id="1344584"/>
    <lineage>
        <taxon>Archaea</taxon>
        <taxon>Methanobacteriati</taxon>
        <taxon>Methanobacteriota</taxon>
        <taxon>Archaeoglobi</taxon>
        <taxon>Archaeoglobales</taxon>
        <taxon>Archaeoglobaceae</taxon>
        <taxon>Archaeoglobus</taxon>
    </lineage>
</organism>
<dbReference type="Proteomes" id="UP000028501">
    <property type="component" value="Chromosome"/>
</dbReference>
<gene>
    <name evidence="1" type="ORF">AFULGI_00017110</name>
</gene>
<dbReference type="RefSeq" id="WP_048095872.1">
    <property type="nucleotide sequence ID" value="NZ_CP006577.1"/>
</dbReference>
<protein>
    <submittedName>
        <fullName evidence="1">Uncharacterized protein</fullName>
    </submittedName>
</protein>